<evidence type="ECO:0000259" key="3">
    <source>
        <dbReference type="Pfam" id="PF03061"/>
    </source>
</evidence>
<sequence>MSENEAVGSSGGLKPIAEGEWAGWSTWQSDAFEQRAGPFYERIDENGEMVSAFRAEPRHMNGAGFMHGGCLMTFADSALFTIASRELGDDRGVTLSLTGDFLDPARVGQLVEGRGRVVRAGGKTIFVEGLVTADDQPVLRFNGIIRKVGKKS</sequence>
<proteinExistence type="inferred from homology"/>
<comment type="similarity">
    <text evidence="1">Belongs to the thioesterase PaaI family.</text>
</comment>
<keyword evidence="5" id="KW-1185">Reference proteome</keyword>
<dbReference type="InterPro" id="IPR003736">
    <property type="entry name" value="PAAI_dom"/>
</dbReference>
<protein>
    <submittedName>
        <fullName evidence="4">PaaI family thioesterase</fullName>
        <ecNumber evidence="4">3.1.2.-</ecNumber>
    </submittedName>
</protein>
<dbReference type="InterPro" id="IPR006683">
    <property type="entry name" value="Thioestr_dom"/>
</dbReference>
<dbReference type="Gene3D" id="3.10.129.10">
    <property type="entry name" value="Hotdog Thioesterase"/>
    <property type="match status" value="1"/>
</dbReference>
<dbReference type="RefSeq" id="WP_354144957.1">
    <property type="nucleotide sequence ID" value="NZ_JAZDQV010000008.1"/>
</dbReference>
<dbReference type="EC" id="3.1.2.-" evidence="4"/>
<dbReference type="PANTHER" id="PTHR21660">
    <property type="entry name" value="THIOESTERASE SUPERFAMILY MEMBER-RELATED"/>
    <property type="match status" value="1"/>
</dbReference>
<dbReference type="InterPro" id="IPR039298">
    <property type="entry name" value="ACOT13"/>
</dbReference>
<evidence type="ECO:0000256" key="1">
    <source>
        <dbReference type="ARBA" id="ARBA00008324"/>
    </source>
</evidence>
<name>A0ABU7GFI2_9SPHN</name>
<organism evidence="4 5">
    <name type="scientific">Altererythrobacter litoralis</name>
    <dbReference type="NCBI Taxonomy" id="3113904"/>
    <lineage>
        <taxon>Bacteria</taxon>
        <taxon>Pseudomonadati</taxon>
        <taxon>Pseudomonadota</taxon>
        <taxon>Alphaproteobacteria</taxon>
        <taxon>Sphingomonadales</taxon>
        <taxon>Erythrobacteraceae</taxon>
        <taxon>Altererythrobacter</taxon>
    </lineage>
</organism>
<evidence type="ECO:0000313" key="4">
    <source>
        <dbReference type="EMBL" id="MEE1877852.1"/>
    </source>
</evidence>
<comment type="caution">
    <text evidence="4">The sequence shown here is derived from an EMBL/GenBank/DDBJ whole genome shotgun (WGS) entry which is preliminary data.</text>
</comment>
<keyword evidence="2 4" id="KW-0378">Hydrolase</keyword>
<gene>
    <name evidence="4" type="ORF">VRS74_09175</name>
</gene>
<evidence type="ECO:0000256" key="2">
    <source>
        <dbReference type="ARBA" id="ARBA00022801"/>
    </source>
</evidence>
<dbReference type="EMBL" id="JAZDQV010000008">
    <property type="protein sequence ID" value="MEE1877852.1"/>
    <property type="molecule type" value="Genomic_DNA"/>
</dbReference>
<dbReference type="Pfam" id="PF03061">
    <property type="entry name" value="4HBT"/>
    <property type="match status" value="1"/>
</dbReference>
<dbReference type="Proteomes" id="UP001343492">
    <property type="component" value="Unassembled WGS sequence"/>
</dbReference>
<feature type="domain" description="Thioesterase" evidence="3">
    <location>
        <begin position="64"/>
        <end position="137"/>
    </location>
</feature>
<evidence type="ECO:0000313" key="5">
    <source>
        <dbReference type="Proteomes" id="UP001343492"/>
    </source>
</evidence>
<dbReference type="NCBIfam" id="TIGR00369">
    <property type="entry name" value="unchar_dom_1"/>
    <property type="match status" value="1"/>
</dbReference>
<dbReference type="InterPro" id="IPR029069">
    <property type="entry name" value="HotDog_dom_sf"/>
</dbReference>
<dbReference type="PANTHER" id="PTHR21660:SF1">
    <property type="entry name" value="ACYL-COENZYME A THIOESTERASE 13"/>
    <property type="match status" value="1"/>
</dbReference>
<dbReference type="CDD" id="cd03443">
    <property type="entry name" value="PaaI_thioesterase"/>
    <property type="match status" value="1"/>
</dbReference>
<dbReference type="GO" id="GO:0016787">
    <property type="term" value="F:hydrolase activity"/>
    <property type="evidence" value="ECO:0007669"/>
    <property type="project" value="UniProtKB-KW"/>
</dbReference>
<dbReference type="SUPFAM" id="SSF54637">
    <property type="entry name" value="Thioesterase/thiol ester dehydrase-isomerase"/>
    <property type="match status" value="1"/>
</dbReference>
<reference evidence="4 5" key="1">
    <citation type="submission" date="2024-01" db="EMBL/GenBank/DDBJ databases">
        <title>The genome sequence of Erythrobacteraceae sp. strain 1XM1-14.</title>
        <authorList>
            <person name="Liu Y."/>
        </authorList>
    </citation>
    <scope>NUCLEOTIDE SEQUENCE [LARGE SCALE GENOMIC DNA]</scope>
    <source>
        <strain evidence="4 5">1XM1-14</strain>
    </source>
</reference>
<accession>A0ABU7GFI2</accession>